<keyword evidence="3" id="KW-1185">Reference proteome</keyword>
<dbReference type="OrthoDB" id="757982at2759"/>
<evidence type="ECO:0000313" key="3">
    <source>
        <dbReference type="Proteomes" id="UP000541444"/>
    </source>
</evidence>
<dbReference type="Pfam" id="PF25813">
    <property type="entry name" value="zf_VAL1_N"/>
    <property type="match status" value="1"/>
</dbReference>
<name>A0A7J7N8R7_9MAGN</name>
<evidence type="ECO:0000259" key="1">
    <source>
        <dbReference type="Pfam" id="PF25813"/>
    </source>
</evidence>
<dbReference type="Proteomes" id="UP000541444">
    <property type="component" value="Unassembled WGS sequence"/>
</dbReference>
<proteinExistence type="predicted"/>
<dbReference type="PANTHER" id="PTHR46245">
    <property type="entry name" value="B3 DOMAIN-CONTAINING PROTEIN OS07G0563300"/>
    <property type="match status" value="1"/>
</dbReference>
<comment type="caution">
    <text evidence="2">The sequence shown here is derived from an EMBL/GenBank/DDBJ whole genome shotgun (WGS) entry which is preliminary data.</text>
</comment>
<organism evidence="2 3">
    <name type="scientific">Kingdonia uniflora</name>
    <dbReference type="NCBI Taxonomy" id="39325"/>
    <lineage>
        <taxon>Eukaryota</taxon>
        <taxon>Viridiplantae</taxon>
        <taxon>Streptophyta</taxon>
        <taxon>Embryophyta</taxon>
        <taxon>Tracheophyta</taxon>
        <taxon>Spermatophyta</taxon>
        <taxon>Magnoliopsida</taxon>
        <taxon>Ranunculales</taxon>
        <taxon>Circaeasteraceae</taxon>
        <taxon>Kingdonia</taxon>
    </lineage>
</organism>
<evidence type="ECO:0000313" key="2">
    <source>
        <dbReference type="EMBL" id="KAF6163278.1"/>
    </source>
</evidence>
<dbReference type="PANTHER" id="PTHR46245:SF10">
    <property type="entry name" value="B3 DOMAIN-CONTAINING TRANSCRIPTION FACTOR VAL3"/>
    <property type="match status" value="1"/>
</dbReference>
<reference evidence="2 3" key="1">
    <citation type="journal article" date="2020" name="IScience">
        <title>Genome Sequencing of the Endangered Kingdonia uniflora (Circaeasteraceae, Ranunculales) Reveals Potential Mechanisms of Evolutionary Specialization.</title>
        <authorList>
            <person name="Sun Y."/>
            <person name="Deng T."/>
            <person name="Zhang A."/>
            <person name="Moore M.J."/>
            <person name="Landis J.B."/>
            <person name="Lin N."/>
            <person name="Zhang H."/>
            <person name="Zhang X."/>
            <person name="Huang J."/>
            <person name="Zhang X."/>
            <person name="Sun H."/>
            <person name="Wang H."/>
        </authorList>
    </citation>
    <scope>NUCLEOTIDE SEQUENCE [LARGE SCALE GENOMIC DNA]</scope>
    <source>
        <strain evidence="2">TB1705</strain>
        <tissue evidence="2">Leaf</tissue>
    </source>
</reference>
<feature type="domain" description="VAL1-3 N-terminal zinc finger" evidence="1">
    <location>
        <begin position="56"/>
        <end position="102"/>
    </location>
</feature>
<dbReference type="EMBL" id="JACGCM010000999">
    <property type="protein sequence ID" value="KAF6163278.1"/>
    <property type="molecule type" value="Genomic_DNA"/>
</dbReference>
<sequence length="107" mass="12032">MTSSSSSSTKICFNPYCKETVPERPRRGWRLRNGNYVELCDRCGFVYETGRFCESFHADDDGWRSCASCRKRLHSGCIVSTHAFVLLDAGGIDCMACARTNFIKASE</sequence>
<gene>
    <name evidence="2" type="ORF">GIB67_025142</name>
</gene>
<accession>A0A7J7N8R7</accession>
<dbReference type="AlphaFoldDB" id="A0A7J7N8R7"/>
<dbReference type="InterPro" id="IPR057743">
    <property type="entry name" value="Zfn_VAL1-3_N"/>
</dbReference>
<protein>
    <recommendedName>
        <fullName evidence="1">VAL1-3 N-terminal zinc finger domain-containing protein</fullName>
    </recommendedName>
</protein>